<keyword evidence="4" id="KW-1185">Reference proteome</keyword>
<feature type="chain" id="PRO_5011726422" evidence="2">
    <location>
        <begin position="21"/>
        <end position="323"/>
    </location>
</feature>
<dbReference type="Gene3D" id="1.25.40.10">
    <property type="entry name" value="Tetratricopeptide repeat domain"/>
    <property type="match status" value="1"/>
</dbReference>
<evidence type="ECO:0000313" key="4">
    <source>
        <dbReference type="Proteomes" id="UP000199657"/>
    </source>
</evidence>
<evidence type="ECO:0000313" key="3">
    <source>
        <dbReference type="EMBL" id="SEO96577.1"/>
    </source>
</evidence>
<reference evidence="3 4" key="1">
    <citation type="submission" date="2016-10" db="EMBL/GenBank/DDBJ databases">
        <authorList>
            <person name="de Groot N.N."/>
        </authorList>
    </citation>
    <scope>NUCLEOTIDE SEQUENCE [LARGE SCALE GENOMIC DNA]</scope>
    <source>
        <strain evidence="3 4">CGMCC 1.6291</strain>
    </source>
</reference>
<keyword evidence="2" id="KW-0732">Signal</keyword>
<protein>
    <submittedName>
        <fullName evidence="3">Uncharacterized protein</fullName>
    </submittedName>
</protein>
<accession>A0A1H8U0B3</accession>
<evidence type="ECO:0000256" key="1">
    <source>
        <dbReference type="SAM" id="MobiDB-lite"/>
    </source>
</evidence>
<dbReference type="InterPro" id="IPR011990">
    <property type="entry name" value="TPR-like_helical_dom_sf"/>
</dbReference>
<sequence length="323" mass="35737">MGTARMLVGSILLGAGLATADEPPHWEGEWNAFPDDLGTFEYSPDELREAWQALHRRDGLPWPDADHVERWGEGVDDPAQVAETLVQGWRQYHAGDFQKAYRIGTEAGHAGNLLAGRAWLTYANHLPDDSDDRAAMLAHGVEMMEERMQSRDGAIPPWEHAGFALLLGQHSKHLSTGQAVRAGIPGRVTDHLDAALEEMPELPSALGTYGGYHTELVDRVGGALARLTYGANRDEAVSWFEKALEEDPDLVMARTEYGEALLRLDRDGNWDAAMAQLERALDTEPRDADDALERERARRIKAEWKAERESDDDNGELPEGLGG</sequence>
<dbReference type="OrthoDB" id="5959200at2"/>
<dbReference type="Proteomes" id="UP000199657">
    <property type="component" value="Unassembled WGS sequence"/>
</dbReference>
<dbReference type="STRING" id="406100.SAMN04488052_10575"/>
<dbReference type="RefSeq" id="WP_091644280.1">
    <property type="nucleotide sequence ID" value="NZ_FOEG01000005.1"/>
</dbReference>
<proteinExistence type="predicted"/>
<gene>
    <name evidence="3" type="ORF">SAMN04488052_10575</name>
</gene>
<dbReference type="SUPFAM" id="SSF48452">
    <property type="entry name" value="TPR-like"/>
    <property type="match status" value="1"/>
</dbReference>
<organism evidence="3 4">
    <name type="scientific">Aquisalimonas asiatica</name>
    <dbReference type="NCBI Taxonomy" id="406100"/>
    <lineage>
        <taxon>Bacteria</taxon>
        <taxon>Pseudomonadati</taxon>
        <taxon>Pseudomonadota</taxon>
        <taxon>Gammaproteobacteria</taxon>
        <taxon>Chromatiales</taxon>
        <taxon>Ectothiorhodospiraceae</taxon>
        <taxon>Aquisalimonas</taxon>
    </lineage>
</organism>
<evidence type="ECO:0000256" key="2">
    <source>
        <dbReference type="SAM" id="SignalP"/>
    </source>
</evidence>
<feature type="region of interest" description="Disordered" evidence="1">
    <location>
        <begin position="302"/>
        <end position="323"/>
    </location>
</feature>
<dbReference type="EMBL" id="FOEG01000005">
    <property type="protein sequence ID" value="SEO96577.1"/>
    <property type="molecule type" value="Genomic_DNA"/>
</dbReference>
<dbReference type="AlphaFoldDB" id="A0A1H8U0B3"/>
<feature type="signal peptide" evidence="2">
    <location>
        <begin position="1"/>
        <end position="20"/>
    </location>
</feature>
<name>A0A1H8U0B3_9GAMM</name>